<dbReference type="AlphaFoldDB" id="A0A1S9P977"/>
<evidence type="ECO:0000313" key="2">
    <source>
        <dbReference type="Proteomes" id="UP000189739"/>
    </source>
</evidence>
<dbReference type="STRING" id="1792845.BC343_11975"/>
<organism evidence="1 2">
    <name type="scientific">Mucilaginibacter pedocola</name>
    <dbReference type="NCBI Taxonomy" id="1792845"/>
    <lineage>
        <taxon>Bacteria</taxon>
        <taxon>Pseudomonadati</taxon>
        <taxon>Bacteroidota</taxon>
        <taxon>Sphingobacteriia</taxon>
        <taxon>Sphingobacteriales</taxon>
        <taxon>Sphingobacteriaceae</taxon>
        <taxon>Mucilaginibacter</taxon>
    </lineage>
</organism>
<accession>A0A1S9P977</accession>
<protein>
    <submittedName>
        <fullName evidence="1">Uncharacterized protein</fullName>
    </submittedName>
</protein>
<dbReference type="EMBL" id="MBTF01000035">
    <property type="protein sequence ID" value="OOQ57523.1"/>
    <property type="molecule type" value="Genomic_DNA"/>
</dbReference>
<keyword evidence="2" id="KW-1185">Reference proteome</keyword>
<name>A0A1S9P977_9SPHI</name>
<dbReference type="Proteomes" id="UP000189739">
    <property type="component" value="Unassembled WGS sequence"/>
</dbReference>
<proteinExistence type="predicted"/>
<evidence type="ECO:0000313" key="1">
    <source>
        <dbReference type="EMBL" id="OOQ57523.1"/>
    </source>
</evidence>
<sequence length="161" mass="18469">MDINVLNNGNHISYGASYLTDPLNDLLSAAVLFVSYQNAPRMCFCATHELEPSTITWLLKWQGNEMVLLIWEDVETELQDLIDAGLDEEYYKHNIDKDLPDITKGLLLAVKDSPRKFIQALIKVFPTLQRLKRDSEDADWGFTYSKDKLATLEDWLASTRD</sequence>
<reference evidence="1 2" key="1">
    <citation type="submission" date="2016-07" db="EMBL/GenBank/DDBJ databases">
        <title>Genomic analysis of zinc-resistant bacterium Mucilaginibacter pedocola TBZ30.</title>
        <authorList>
            <person name="Huang J."/>
            <person name="Tang J."/>
        </authorList>
    </citation>
    <scope>NUCLEOTIDE SEQUENCE [LARGE SCALE GENOMIC DNA]</scope>
    <source>
        <strain evidence="1 2">TBZ30</strain>
    </source>
</reference>
<gene>
    <name evidence="1" type="ORF">BC343_11975</name>
</gene>
<comment type="caution">
    <text evidence="1">The sequence shown here is derived from an EMBL/GenBank/DDBJ whole genome shotgun (WGS) entry which is preliminary data.</text>
</comment>